<dbReference type="InterPro" id="IPR035971">
    <property type="entry name" value="CBD_sf"/>
</dbReference>
<feature type="chain" id="PRO_5002025837" evidence="2">
    <location>
        <begin position="18"/>
        <end position="259"/>
    </location>
</feature>
<dbReference type="SMART" id="SM00236">
    <property type="entry name" value="fCBD"/>
    <property type="match status" value="2"/>
</dbReference>
<proteinExistence type="predicted"/>
<accession>A0A0A7CMF0</accession>
<evidence type="ECO:0000259" key="3">
    <source>
        <dbReference type="PROSITE" id="PS51164"/>
    </source>
</evidence>
<dbReference type="Pfam" id="PF00734">
    <property type="entry name" value="CBM_1"/>
    <property type="match status" value="2"/>
</dbReference>
<dbReference type="PROSITE" id="PS51164">
    <property type="entry name" value="CBM1_2"/>
    <property type="match status" value="2"/>
</dbReference>
<dbReference type="PROSITE" id="PS00562">
    <property type="entry name" value="CBM1_1"/>
    <property type="match status" value="1"/>
</dbReference>
<name>A0A0A7CMF0_9STRA</name>
<dbReference type="InterPro" id="IPR000254">
    <property type="entry name" value="CBD"/>
</dbReference>
<dbReference type="EMBL" id="KM038179">
    <property type="protein sequence ID" value="AIG55640.1"/>
    <property type="molecule type" value="Genomic_DNA"/>
</dbReference>
<dbReference type="AlphaFoldDB" id="A0A0A7CMF0"/>
<evidence type="ECO:0000256" key="1">
    <source>
        <dbReference type="ARBA" id="ARBA00022729"/>
    </source>
</evidence>
<feature type="signal peptide" evidence="2">
    <location>
        <begin position="1"/>
        <end position="17"/>
    </location>
</feature>
<sequence length="259" mass="28360">MRWVALIALVVTPPVASLLVNPWDQCGGEDYLGSNECVAGHHCVHLNDLVSQCLPHTRDEEVSEFGQCGGKYYIGGAKCTAGTTCTRFSEWYSQCLPDVAAPLNWADSEAICFIPDTHTKVTALPPGQVLTLEACMAEAAKQHGHYANWKIQSKQCTILNTASNYYVDYDCKGAVKYDLKKWACSGNSDFPGNDIKTISSSFEQCESHCAHYTGETPCTAFTNKDKAKHGECTLKSFDDPNRPPSQSWIGGFACKTLPK</sequence>
<feature type="domain" description="CBM1" evidence="3">
    <location>
        <begin position="60"/>
        <end position="96"/>
    </location>
</feature>
<dbReference type="GO" id="GO:0005576">
    <property type="term" value="C:extracellular region"/>
    <property type="evidence" value="ECO:0007669"/>
    <property type="project" value="InterPro"/>
</dbReference>
<evidence type="ECO:0000256" key="2">
    <source>
        <dbReference type="SAM" id="SignalP"/>
    </source>
</evidence>
<dbReference type="GO" id="GO:0030248">
    <property type="term" value="F:cellulose binding"/>
    <property type="evidence" value="ECO:0007669"/>
    <property type="project" value="InterPro"/>
</dbReference>
<dbReference type="SUPFAM" id="SSF57180">
    <property type="entry name" value="Cellulose-binding domain"/>
    <property type="match status" value="2"/>
</dbReference>
<keyword evidence="1 2" id="KW-0732">Signal</keyword>
<evidence type="ECO:0000313" key="4">
    <source>
        <dbReference type="EMBL" id="AIG55640.1"/>
    </source>
</evidence>
<organism evidence="4">
    <name type="scientific">Thraustotheca clavata</name>
    <dbReference type="NCBI Taxonomy" id="74557"/>
    <lineage>
        <taxon>Eukaryota</taxon>
        <taxon>Sar</taxon>
        <taxon>Stramenopiles</taxon>
        <taxon>Oomycota</taxon>
        <taxon>Saprolegniomycetes</taxon>
        <taxon>Saprolegniales</taxon>
        <taxon>Achlyaceae</taxon>
        <taxon>Thraustotheca</taxon>
    </lineage>
</organism>
<dbReference type="GO" id="GO:0005975">
    <property type="term" value="P:carbohydrate metabolic process"/>
    <property type="evidence" value="ECO:0007669"/>
    <property type="project" value="InterPro"/>
</dbReference>
<reference evidence="4" key="1">
    <citation type="journal article" date="2014" name="Genome Biol. Evol.">
        <title>The secreted proteins of Achlya hypogyna and Thraustotheca clavata identify the ancestral oomycete secretome and reveal gene acquisitions by horizontal gene transfer.</title>
        <authorList>
            <person name="Misner I."/>
            <person name="Blouin N."/>
            <person name="Leonard G."/>
            <person name="Richards T.A."/>
            <person name="Lane C.E."/>
        </authorList>
    </citation>
    <scope>NUCLEOTIDE SEQUENCE</scope>
    <source>
        <strain evidence="4">ATCC 34112</strain>
    </source>
</reference>
<feature type="domain" description="CBM1" evidence="3">
    <location>
        <begin position="18"/>
        <end position="54"/>
    </location>
</feature>
<protein>
    <submittedName>
        <fullName evidence="4">Secreted protein</fullName>
    </submittedName>
</protein>